<gene>
    <name evidence="1" type="ordered locus">SM11_pC1459</name>
</gene>
<dbReference type="RefSeq" id="WP_014531954.1">
    <property type="nucleotide sequence ID" value="NC_017327.1"/>
</dbReference>
<name>F7XBL4_SINMM</name>
<reference evidence="1 2" key="1">
    <citation type="journal article" date="2011" name="J. Biotechnol.">
        <title>The complete genome sequence of the dominant Sinorhizobium meliloti field isolate SM11 extends the S. meliloti pan-genome.</title>
        <authorList>
            <person name="Schneiker-Bekel S."/>
            <person name="Wibberg D."/>
            <person name="Bekel T."/>
            <person name="Blom J."/>
            <person name="Linke B."/>
            <person name="Neuweger H."/>
            <person name="Stiens M."/>
            <person name="Vorholter F.J."/>
            <person name="Weidner S."/>
            <person name="Goesmann A."/>
            <person name="Puhler A."/>
            <person name="Schluter A."/>
        </authorList>
    </citation>
    <scope>NUCLEOTIDE SEQUENCE [LARGE SCALE GENOMIC DNA]</scope>
    <source>
        <strain evidence="1 2">SM11</strain>
        <plasmid evidence="2">pSmeSM11c</plasmid>
    </source>
</reference>
<dbReference type="PATRIC" id="fig|707241.3.peg.5383"/>
<accession>F7XBL4</accession>
<proteinExistence type="predicted"/>
<sequence>MLFDVSLLSYFQQASKFPRQDRPAAVYRNSPLLGQVLEAAVTVMAPARDVL</sequence>
<dbReference type="HOGENOM" id="CLU_3103869_0_0_5"/>
<dbReference type="Proteomes" id="UP000009045">
    <property type="component" value="Plasmid pSmeSM11c"/>
</dbReference>
<protein>
    <submittedName>
        <fullName evidence="1">Uncharacterized protein</fullName>
    </submittedName>
</protein>
<organism evidence="1 2">
    <name type="scientific">Sinorhizobium meliloti (strain SM11)</name>
    <dbReference type="NCBI Taxonomy" id="707241"/>
    <lineage>
        <taxon>Bacteria</taxon>
        <taxon>Pseudomonadati</taxon>
        <taxon>Pseudomonadota</taxon>
        <taxon>Alphaproteobacteria</taxon>
        <taxon>Hyphomicrobiales</taxon>
        <taxon>Rhizobiaceae</taxon>
        <taxon>Sinorhizobium/Ensifer group</taxon>
        <taxon>Sinorhizobium</taxon>
    </lineage>
</organism>
<evidence type="ECO:0000313" key="2">
    <source>
        <dbReference type="Proteomes" id="UP000009045"/>
    </source>
</evidence>
<dbReference type="KEGG" id="smx:SM11_pC1459"/>
<dbReference type="EMBL" id="CP001831">
    <property type="protein sequence ID" value="AEH82532.1"/>
    <property type="molecule type" value="Genomic_DNA"/>
</dbReference>
<evidence type="ECO:0000313" key="1">
    <source>
        <dbReference type="EMBL" id="AEH82532.1"/>
    </source>
</evidence>
<dbReference type="AlphaFoldDB" id="F7XBL4"/>
<keyword evidence="1" id="KW-0614">Plasmid</keyword>
<geneLocation type="plasmid" evidence="1 2">
    <name>pSmeSM11c</name>
</geneLocation>